<keyword evidence="2" id="KW-1185">Reference proteome</keyword>
<sequence length="127" mass="14153">MCVNCSIDVTDSSHGGVCQPSSENISRTSLFIRSAQLSVVQAALSLIRKRMRNVHEVTRVTYLAPGIINDVKLSQKLSWLLRSSSFASTAKELDLPSNLLKLLQSQILTEKRELEAEELLPKVNCFH</sequence>
<reference evidence="1 2" key="1">
    <citation type="submission" date="2018-11" db="EMBL/GenBank/DDBJ databases">
        <authorList>
            <consortium name="Pathogen Informatics"/>
        </authorList>
    </citation>
    <scope>NUCLEOTIDE SEQUENCE [LARGE SCALE GENOMIC DNA]</scope>
</reference>
<dbReference type="AlphaFoldDB" id="A0A3P6Q5B8"/>
<dbReference type="OrthoDB" id="6363363at2759"/>
<evidence type="ECO:0000313" key="1">
    <source>
        <dbReference type="EMBL" id="VDK37533.1"/>
    </source>
</evidence>
<name>A0A3P6Q5B8_DIBLA</name>
<protein>
    <submittedName>
        <fullName evidence="1">Uncharacterized protein</fullName>
    </submittedName>
</protein>
<dbReference type="Proteomes" id="UP000281553">
    <property type="component" value="Unassembled WGS sequence"/>
</dbReference>
<gene>
    <name evidence="1" type="ORF">DILT_LOCUS869</name>
</gene>
<organism evidence="1 2">
    <name type="scientific">Dibothriocephalus latus</name>
    <name type="common">Fish tapeworm</name>
    <name type="synonym">Diphyllobothrium latum</name>
    <dbReference type="NCBI Taxonomy" id="60516"/>
    <lineage>
        <taxon>Eukaryota</taxon>
        <taxon>Metazoa</taxon>
        <taxon>Spiralia</taxon>
        <taxon>Lophotrochozoa</taxon>
        <taxon>Platyhelminthes</taxon>
        <taxon>Cestoda</taxon>
        <taxon>Eucestoda</taxon>
        <taxon>Diphyllobothriidea</taxon>
        <taxon>Diphyllobothriidae</taxon>
        <taxon>Dibothriocephalus</taxon>
    </lineage>
</organism>
<accession>A0A3P6Q5B8</accession>
<proteinExistence type="predicted"/>
<dbReference type="EMBL" id="UYRU01004507">
    <property type="protein sequence ID" value="VDK37533.1"/>
    <property type="molecule type" value="Genomic_DNA"/>
</dbReference>
<evidence type="ECO:0000313" key="2">
    <source>
        <dbReference type="Proteomes" id="UP000281553"/>
    </source>
</evidence>